<dbReference type="GO" id="GO:0006270">
    <property type="term" value="P:DNA replication initiation"/>
    <property type="evidence" value="ECO:0007669"/>
    <property type="project" value="TreeGrafter"/>
</dbReference>
<dbReference type="GO" id="GO:0003688">
    <property type="term" value="F:DNA replication origin binding"/>
    <property type="evidence" value="ECO:0007669"/>
    <property type="project" value="TreeGrafter"/>
</dbReference>
<evidence type="ECO:0000259" key="2">
    <source>
        <dbReference type="Pfam" id="PF07034"/>
    </source>
</evidence>
<dbReference type="PANTHER" id="PTHR12748:SF0">
    <property type="entry name" value="ORIGIN RECOGNITION COMPLEX SUBUNIT 3"/>
    <property type="match status" value="1"/>
</dbReference>
<sequence length="485" mass="53966">MAAPPQADATLTAANNIQPFFVLHKATAASVPSSRARRRIDASLPSSPNPKSAKRPHDVDAQDEEGPELYEHLRLEAFHRTWSKIQSTIDEVLRGINLKLFDQVLQWAQESFSAVRAVAKPCRTEVQQPYPLLTDVICRRIPAAFVLTKNAEFVDDVTTFRDLAEHLQCNGCHLTKLSATELSVKHGVGGCFRSLLRQLVSDVPDVADVSALASWYCEAENYDQPIIVIIDGLEQCSGDVLGELVMMLSEWVIKVPIFFIMGIATTLDAPKKLLSSEALQQLEPCRLTLGSPSDRRNALVEAILVKPCAGFCISHEVAMFLRNYFFRHDGTTTSFISALKLACSKHFSMEPLSFLCMGVLEEDWEEFWRNKLEALPQVIRKYAFGLPSCTRSNSSNFGNDVVTGLSKLLKLQNDWSSVLLCLYEAGRHDKVQLLDIFCEAVNPDLQTQNTSNVDLFVSKMNSENLSGMESGSGKVFMTQVMNAVR</sequence>
<dbReference type="Pfam" id="PF07034">
    <property type="entry name" value="ORC3_N"/>
    <property type="match status" value="1"/>
</dbReference>
<keyword evidence="4" id="KW-1185">Reference proteome</keyword>
<evidence type="ECO:0000256" key="1">
    <source>
        <dbReference type="SAM" id="MobiDB-lite"/>
    </source>
</evidence>
<evidence type="ECO:0000313" key="4">
    <source>
        <dbReference type="Proteomes" id="UP000636709"/>
    </source>
</evidence>
<dbReference type="InterPro" id="IPR045667">
    <property type="entry name" value="ORC3_N"/>
</dbReference>
<dbReference type="CDD" id="cd20704">
    <property type="entry name" value="Orc3"/>
    <property type="match status" value="1"/>
</dbReference>
<organism evidence="3 4">
    <name type="scientific">Digitaria exilis</name>
    <dbReference type="NCBI Taxonomy" id="1010633"/>
    <lineage>
        <taxon>Eukaryota</taxon>
        <taxon>Viridiplantae</taxon>
        <taxon>Streptophyta</taxon>
        <taxon>Embryophyta</taxon>
        <taxon>Tracheophyta</taxon>
        <taxon>Spermatophyta</taxon>
        <taxon>Magnoliopsida</taxon>
        <taxon>Liliopsida</taxon>
        <taxon>Poales</taxon>
        <taxon>Poaceae</taxon>
        <taxon>PACMAD clade</taxon>
        <taxon>Panicoideae</taxon>
        <taxon>Panicodae</taxon>
        <taxon>Paniceae</taxon>
        <taxon>Anthephorinae</taxon>
        <taxon>Digitaria</taxon>
    </lineage>
</organism>
<evidence type="ECO:0000313" key="3">
    <source>
        <dbReference type="EMBL" id="KAF8650194.1"/>
    </source>
</evidence>
<dbReference type="EMBL" id="JACEFO010002738">
    <property type="protein sequence ID" value="KAF8650194.1"/>
    <property type="molecule type" value="Genomic_DNA"/>
</dbReference>
<proteinExistence type="predicted"/>
<dbReference type="GO" id="GO:0031261">
    <property type="term" value="C:DNA replication preinitiation complex"/>
    <property type="evidence" value="ECO:0007669"/>
    <property type="project" value="TreeGrafter"/>
</dbReference>
<dbReference type="InterPro" id="IPR020795">
    <property type="entry name" value="ORC3"/>
</dbReference>
<protein>
    <recommendedName>
        <fullName evidence="2">Origin recognition complex subunit 3 N-terminal domain-containing protein</fullName>
    </recommendedName>
</protein>
<accession>A0A835DVT9</accession>
<dbReference type="GO" id="GO:0005656">
    <property type="term" value="C:nuclear pre-replicative complex"/>
    <property type="evidence" value="ECO:0007669"/>
    <property type="project" value="TreeGrafter"/>
</dbReference>
<gene>
    <name evidence="3" type="ORF">HU200_064049</name>
</gene>
<feature type="domain" description="Origin recognition complex subunit 3 N-terminal" evidence="2">
    <location>
        <begin position="40"/>
        <end position="355"/>
    </location>
</feature>
<reference evidence="3" key="1">
    <citation type="submission" date="2020-07" db="EMBL/GenBank/DDBJ databases">
        <title>Genome sequence and genetic diversity analysis of an under-domesticated orphan crop, white fonio (Digitaria exilis).</title>
        <authorList>
            <person name="Bennetzen J.L."/>
            <person name="Chen S."/>
            <person name="Ma X."/>
            <person name="Wang X."/>
            <person name="Yssel A.E.J."/>
            <person name="Chaluvadi S.R."/>
            <person name="Johnson M."/>
            <person name="Gangashetty P."/>
            <person name="Hamidou F."/>
            <person name="Sanogo M.D."/>
            <person name="Zwaenepoel A."/>
            <person name="Wallace J."/>
            <person name="Van De Peer Y."/>
            <person name="Van Deynze A."/>
        </authorList>
    </citation>
    <scope>NUCLEOTIDE SEQUENCE</scope>
    <source>
        <tissue evidence="3">Leaves</tissue>
    </source>
</reference>
<dbReference type="PANTHER" id="PTHR12748">
    <property type="entry name" value="ORIGIN RECOGNITION COMPLEX SUBUNIT 3"/>
    <property type="match status" value="1"/>
</dbReference>
<dbReference type="GO" id="GO:0005664">
    <property type="term" value="C:nuclear origin of replication recognition complex"/>
    <property type="evidence" value="ECO:0007669"/>
    <property type="project" value="InterPro"/>
</dbReference>
<dbReference type="OrthoDB" id="10265211at2759"/>
<comment type="caution">
    <text evidence="3">The sequence shown here is derived from an EMBL/GenBank/DDBJ whole genome shotgun (WGS) entry which is preliminary data.</text>
</comment>
<dbReference type="AlphaFoldDB" id="A0A835DVT9"/>
<name>A0A835DVT9_9POAL</name>
<dbReference type="Proteomes" id="UP000636709">
    <property type="component" value="Unassembled WGS sequence"/>
</dbReference>
<feature type="region of interest" description="Disordered" evidence="1">
    <location>
        <begin position="28"/>
        <end position="64"/>
    </location>
</feature>